<dbReference type="WBParaSite" id="Pan_g20716.t1">
    <property type="protein sequence ID" value="Pan_g20716.t1"/>
    <property type="gene ID" value="Pan_g20716"/>
</dbReference>
<proteinExistence type="predicted"/>
<keyword evidence="1" id="KW-0677">Repeat</keyword>
<feature type="compositionally biased region" description="Polar residues" evidence="4">
    <location>
        <begin position="154"/>
        <end position="174"/>
    </location>
</feature>
<dbReference type="SUPFAM" id="SSF48403">
    <property type="entry name" value="Ankyrin repeat"/>
    <property type="match status" value="1"/>
</dbReference>
<accession>A0A7E4VHY0</accession>
<reference evidence="5" key="1">
    <citation type="journal article" date="2013" name="Genetics">
        <title>The draft genome and transcriptome of Panagrellus redivivus are shaped by the harsh demands of a free-living lifestyle.</title>
        <authorList>
            <person name="Srinivasan J."/>
            <person name="Dillman A.R."/>
            <person name="Macchietto M.G."/>
            <person name="Heikkinen L."/>
            <person name="Lakso M."/>
            <person name="Fracchia K.M."/>
            <person name="Antoshechkin I."/>
            <person name="Mortazavi A."/>
            <person name="Wong G."/>
            <person name="Sternberg P.W."/>
        </authorList>
    </citation>
    <scope>NUCLEOTIDE SEQUENCE [LARGE SCALE GENOMIC DNA]</scope>
    <source>
        <strain evidence="5">MT8872</strain>
    </source>
</reference>
<evidence type="ECO:0000256" key="1">
    <source>
        <dbReference type="ARBA" id="ARBA00022737"/>
    </source>
</evidence>
<sequence>MHCDSINEVGSRKKGGRRSLSVSWLSLIIEKFRKCLEAQAVNRQMTRASAVARHRYICNPSSATPCLKAMPITAQKRRPTLSLSVKAMQQEGQVEMPSSMFVVHGTNPHRPGFPAPARLSTPQPSTAIHKRPTINRIIQSLEGTCIVEATIPESKTPSESHAASPRAMSTTTRDSSVDTADKYTFGYTTELSNQETALSTAKRLRQRLQRQQSGQSVRIPGRRYTGESSECSSLVGTPTESGRCFTFSAAQRVLRNEERKPSVNQNLSEMILDAIHLDDANLVERILIAHSSKPLSTSPSIGSTNTFTDLAQRRHGNHRRSNASSTMSTHSGGRSSCAIANILHLAIAHKQKDIVEVLLKTGYDANAIATCSCKGNCTASGNIPLSSILPRPHTGSPELCSTCSNLRVVSIVDTTPLGVAVKAQSPEMIALLVAYGADVNATDEDGNAPLMVAVRESPLSWPCLHALIIFGGQINQKNLRGICPIDLAPELRKVQETCIESLFQIATTLPDPNAGEQPERPPRYLGAAAVRHQRRLHVTDYEKFSIHSSIADRGSLSKAPLSPRPSAAPSVSTCSMLETMSAKEPNRRKSFVSLQLHRRTKSSKEASIMEQLTWEQAWEMLRKVAANHECTQALMANLVKFCQKEVGANVAEADQVDSHLGGLMHQMLLTMLNQYTQSTPSYQKSNRRQLIGSLAQLVNFCVGLLQRSGTNRQFSALGTINKVGFTLIDILIC</sequence>
<dbReference type="InterPro" id="IPR002110">
    <property type="entry name" value="Ankyrin_rpt"/>
</dbReference>
<evidence type="ECO:0000256" key="3">
    <source>
        <dbReference type="PROSITE-ProRule" id="PRU00023"/>
    </source>
</evidence>
<dbReference type="Pfam" id="PF00023">
    <property type="entry name" value="Ank"/>
    <property type="match status" value="1"/>
</dbReference>
<reference evidence="6" key="2">
    <citation type="submission" date="2020-10" db="UniProtKB">
        <authorList>
            <consortium name="WormBaseParasite"/>
        </authorList>
    </citation>
    <scope>IDENTIFICATION</scope>
</reference>
<dbReference type="SMART" id="SM00248">
    <property type="entry name" value="ANK"/>
    <property type="match status" value="3"/>
</dbReference>
<dbReference type="AlphaFoldDB" id="A0A7E4VHY0"/>
<feature type="region of interest" description="Disordered" evidence="4">
    <location>
        <begin position="207"/>
        <end position="235"/>
    </location>
</feature>
<protein>
    <submittedName>
        <fullName evidence="6">ANK_REP_REGION domain-containing protein</fullName>
    </submittedName>
</protein>
<dbReference type="PANTHER" id="PTHR24201">
    <property type="entry name" value="ANK_REP_REGION DOMAIN-CONTAINING PROTEIN"/>
    <property type="match status" value="1"/>
</dbReference>
<keyword evidence="5" id="KW-1185">Reference proteome</keyword>
<dbReference type="PROSITE" id="PS50297">
    <property type="entry name" value="ANK_REP_REGION"/>
    <property type="match status" value="1"/>
</dbReference>
<organism evidence="5 6">
    <name type="scientific">Panagrellus redivivus</name>
    <name type="common">Microworm</name>
    <dbReference type="NCBI Taxonomy" id="6233"/>
    <lineage>
        <taxon>Eukaryota</taxon>
        <taxon>Metazoa</taxon>
        <taxon>Ecdysozoa</taxon>
        <taxon>Nematoda</taxon>
        <taxon>Chromadorea</taxon>
        <taxon>Rhabditida</taxon>
        <taxon>Tylenchina</taxon>
        <taxon>Panagrolaimomorpha</taxon>
        <taxon>Panagrolaimoidea</taxon>
        <taxon>Panagrolaimidae</taxon>
        <taxon>Panagrellus</taxon>
    </lineage>
</organism>
<evidence type="ECO:0000313" key="5">
    <source>
        <dbReference type="Proteomes" id="UP000492821"/>
    </source>
</evidence>
<dbReference type="Proteomes" id="UP000492821">
    <property type="component" value="Unassembled WGS sequence"/>
</dbReference>
<feature type="repeat" description="ANK" evidence="3">
    <location>
        <begin position="412"/>
        <end position="444"/>
    </location>
</feature>
<dbReference type="InterPro" id="IPR036770">
    <property type="entry name" value="Ankyrin_rpt-contain_sf"/>
</dbReference>
<feature type="repeat" description="ANK" evidence="3">
    <location>
        <begin position="343"/>
        <end position="370"/>
    </location>
</feature>
<keyword evidence="2 3" id="KW-0040">ANK repeat</keyword>
<name>A0A7E4VHY0_PANRE</name>
<dbReference type="PROSITE" id="PS50088">
    <property type="entry name" value="ANK_REPEAT"/>
    <property type="match status" value="2"/>
</dbReference>
<feature type="compositionally biased region" description="Polar residues" evidence="4">
    <location>
        <begin position="226"/>
        <end position="235"/>
    </location>
</feature>
<feature type="region of interest" description="Disordered" evidence="4">
    <location>
        <begin position="154"/>
        <end position="175"/>
    </location>
</feature>
<evidence type="ECO:0000256" key="4">
    <source>
        <dbReference type="SAM" id="MobiDB-lite"/>
    </source>
</evidence>
<dbReference type="Gene3D" id="1.25.40.20">
    <property type="entry name" value="Ankyrin repeat-containing domain"/>
    <property type="match status" value="1"/>
</dbReference>
<evidence type="ECO:0000313" key="6">
    <source>
        <dbReference type="WBParaSite" id="Pan_g20716.t1"/>
    </source>
</evidence>
<dbReference type="InterPro" id="IPR050776">
    <property type="entry name" value="Ank_Repeat/CDKN_Inhibitor"/>
</dbReference>
<evidence type="ECO:0000256" key="2">
    <source>
        <dbReference type="ARBA" id="ARBA00023043"/>
    </source>
</evidence>